<dbReference type="Proteomes" id="UP000036681">
    <property type="component" value="Unplaced"/>
</dbReference>
<proteinExistence type="predicted"/>
<accession>A0A0M3HFD9</accession>
<sequence length="227" mass="23620">LHQCNSALSSGCASIIKNTKRATCECIEETRTELKKKIANIADSIKSVVDGNARGTPAIGSGSKVDSCVASIKSQLVTSVNDWVTVIDSALNSCIKNKPSGQNLGMDSLLNVGCRKVVDGNARGTPAIGSGSKVDSCVASIKSQLVTPVNDWVTVIDSALNSCIKNKPSGQNLGMDSLLNVGCRKVIADTTGTATSQLKSGFDFANNLIDAMVDRSGRFCGGPHCPE</sequence>
<evidence type="ECO:0000313" key="2">
    <source>
        <dbReference type="WBParaSite" id="ALUE_0000023401-mRNA-1"/>
    </source>
</evidence>
<organism evidence="1 2">
    <name type="scientific">Ascaris lumbricoides</name>
    <name type="common">Giant roundworm</name>
    <dbReference type="NCBI Taxonomy" id="6252"/>
    <lineage>
        <taxon>Eukaryota</taxon>
        <taxon>Metazoa</taxon>
        <taxon>Ecdysozoa</taxon>
        <taxon>Nematoda</taxon>
        <taxon>Chromadorea</taxon>
        <taxon>Rhabditida</taxon>
        <taxon>Spirurina</taxon>
        <taxon>Ascaridomorpha</taxon>
        <taxon>Ascaridoidea</taxon>
        <taxon>Ascarididae</taxon>
        <taxon>Ascaris</taxon>
    </lineage>
</organism>
<reference evidence="2" key="1">
    <citation type="submission" date="2017-02" db="UniProtKB">
        <authorList>
            <consortium name="WormBaseParasite"/>
        </authorList>
    </citation>
    <scope>IDENTIFICATION</scope>
</reference>
<evidence type="ECO:0000313" key="1">
    <source>
        <dbReference type="Proteomes" id="UP000036681"/>
    </source>
</evidence>
<dbReference type="AlphaFoldDB" id="A0A0M3HFD9"/>
<protein>
    <submittedName>
        <fullName evidence="2">C6 transcription factor</fullName>
    </submittedName>
</protein>
<name>A0A0M3HFD9_ASCLU</name>
<keyword evidence="1" id="KW-1185">Reference proteome</keyword>
<dbReference type="WBParaSite" id="ALUE_0000023401-mRNA-1">
    <property type="protein sequence ID" value="ALUE_0000023401-mRNA-1"/>
    <property type="gene ID" value="ALUE_0000023401"/>
</dbReference>